<dbReference type="InterPro" id="IPR045849">
    <property type="entry name" value="IP5P_plant"/>
</dbReference>
<comment type="caution">
    <text evidence="4">The sequence shown here is derived from an EMBL/GenBank/DDBJ whole genome shotgun (WGS) entry which is preliminary data.</text>
</comment>
<evidence type="ECO:0000256" key="2">
    <source>
        <dbReference type="ARBA" id="ARBA00022801"/>
    </source>
</evidence>
<dbReference type="GO" id="GO:0046856">
    <property type="term" value="P:phosphatidylinositol dephosphorylation"/>
    <property type="evidence" value="ECO:0007669"/>
    <property type="project" value="InterPro"/>
</dbReference>
<feature type="domain" description="Inositol polyphosphate-related phosphatase" evidence="3">
    <location>
        <begin position="6"/>
        <end position="123"/>
    </location>
</feature>
<reference evidence="4 5" key="1">
    <citation type="submission" date="2020-10" db="EMBL/GenBank/DDBJ databases">
        <title>The Coptis chinensis genome and diversification of protoberbering-type alkaloids.</title>
        <authorList>
            <person name="Wang B."/>
            <person name="Shu S."/>
            <person name="Song C."/>
            <person name="Liu Y."/>
        </authorList>
    </citation>
    <scope>NUCLEOTIDE SEQUENCE [LARGE SCALE GENOMIC DNA]</scope>
    <source>
        <strain evidence="4">HL-2020</strain>
        <tissue evidence="4">Leaf</tissue>
    </source>
</reference>
<evidence type="ECO:0000256" key="1">
    <source>
        <dbReference type="ARBA" id="ARBA00010768"/>
    </source>
</evidence>
<dbReference type="GO" id="GO:0034485">
    <property type="term" value="F:phosphatidylinositol-3,4,5-trisphosphate 5-phosphatase activity"/>
    <property type="evidence" value="ECO:0007669"/>
    <property type="project" value="TreeGrafter"/>
</dbReference>
<dbReference type="AlphaFoldDB" id="A0A835IXJ1"/>
<dbReference type="Pfam" id="PF22669">
    <property type="entry name" value="Exo_endo_phos2"/>
    <property type="match status" value="1"/>
</dbReference>
<evidence type="ECO:0000313" key="5">
    <source>
        <dbReference type="Proteomes" id="UP000631114"/>
    </source>
</evidence>
<comment type="similarity">
    <text evidence="1">Belongs to the inositol polyphosphate 5-phosphatase family.</text>
</comment>
<dbReference type="PANTHER" id="PTHR45666">
    <property type="entry name" value="TYPE IV INOSITOL POLYPHOSPHATE 5-PHOSPHATASE 9"/>
    <property type="match status" value="1"/>
</dbReference>
<evidence type="ECO:0000313" key="4">
    <source>
        <dbReference type="EMBL" id="KAF9625229.1"/>
    </source>
</evidence>
<evidence type="ECO:0000259" key="3">
    <source>
        <dbReference type="Pfam" id="PF22669"/>
    </source>
</evidence>
<gene>
    <name evidence="4" type="ORF">IFM89_020815</name>
</gene>
<protein>
    <recommendedName>
        <fullName evidence="3">Inositol polyphosphate-related phosphatase domain-containing protein</fullName>
    </recommendedName>
</protein>
<accession>A0A835IXJ1</accession>
<sequence length="181" mass="21378">MTPCSRVIFLGDLNYRISLSEETTRSLVENKEWDTLLENDQLRVELMEGKVFEGWHEGAIKFSPTYKYYPNLDVYYGCDKSKKGEKRRAPAWCDRIIWFGKGLEQKEYNRGESMLSDHRPVWAIFTAEVENVSRNSKEFKSCFLSDRFERRPNFFELFSSDEFISKARSSFRIKGSLARSF</sequence>
<dbReference type="InterPro" id="IPR000300">
    <property type="entry name" value="IPPc"/>
</dbReference>
<keyword evidence="2" id="KW-0378">Hydrolase</keyword>
<dbReference type="SUPFAM" id="SSF56219">
    <property type="entry name" value="DNase I-like"/>
    <property type="match status" value="1"/>
</dbReference>
<dbReference type="OrthoDB" id="62798at2759"/>
<dbReference type="Proteomes" id="UP000631114">
    <property type="component" value="Unassembled WGS sequence"/>
</dbReference>
<proteinExistence type="inferred from homology"/>
<dbReference type="GO" id="GO:0004445">
    <property type="term" value="F:inositol-polyphosphate 5-phosphatase activity"/>
    <property type="evidence" value="ECO:0007669"/>
    <property type="project" value="InterPro"/>
</dbReference>
<dbReference type="InterPro" id="IPR036691">
    <property type="entry name" value="Endo/exonu/phosph_ase_sf"/>
</dbReference>
<organism evidence="4 5">
    <name type="scientific">Coptis chinensis</name>
    <dbReference type="NCBI Taxonomy" id="261450"/>
    <lineage>
        <taxon>Eukaryota</taxon>
        <taxon>Viridiplantae</taxon>
        <taxon>Streptophyta</taxon>
        <taxon>Embryophyta</taxon>
        <taxon>Tracheophyta</taxon>
        <taxon>Spermatophyta</taxon>
        <taxon>Magnoliopsida</taxon>
        <taxon>Ranunculales</taxon>
        <taxon>Ranunculaceae</taxon>
        <taxon>Coptidoideae</taxon>
        <taxon>Coptis</taxon>
    </lineage>
</organism>
<dbReference type="PANTHER" id="PTHR45666:SF18">
    <property type="entry name" value="TYPE IV INOSITOL POLYPHOSPHATE 5-PHOSPHATASE 9"/>
    <property type="match status" value="1"/>
</dbReference>
<dbReference type="Gene3D" id="3.60.10.10">
    <property type="entry name" value="Endonuclease/exonuclease/phosphatase"/>
    <property type="match status" value="1"/>
</dbReference>
<keyword evidence="5" id="KW-1185">Reference proteome</keyword>
<dbReference type="EMBL" id="JADFTS010000001">
    <property type="protein sequence ID" value="KAF9625229.1"/>
    <property type="molecule type" value="Genomic_DNA"/>
</dbReference>
<dbReference type="GO" id="GO:0004439">
    <property type="term" value="F:phosphatidylinositol-4,5-bisphosphate 5-phosphatase activity"/>
    <property type="evidence" value="ECO:0007669"/>
    <property type="project" value="TreeGrafter"/>
</dbReference>
<name>A0A835IXJ1_9MAGN</name>